<keyword evidence="2" id="KW-1185">Reference proteome</keyword>
<comment type="caution">
    <text evidence="1">The sequence shown here is derived from an EMBL/GenBank/DDBJ whole genome shotgun (WGS) entry which is preliminary data.</text>
</comment>
<accession>A0ACC1T7C2</accession>
<evidence type="ECO:0000313" key="2">
    <source>
        <dbReference type="Proteomes" id="UP001148662"/>
    </source>
</evidence>
<protein>
    <submittedName>
        <fullName evidence="1">Uncharacterized protein</fullName>
    </submittedName>
</protein>
<dbReference type="Proteomes" id="UP001148662">
    <property type="component" value="Unassembled WGS sequence"/>
</dbReference>
<sequence length="887" mass="99919">MMFTRGPVSFLSLDNISFARPVSIGSILRLKSYVLHTANTRLYPAIIHVGVKANVVDVRTGREQMTNDFRFTWCREEGEPLSRMVVPMTYEEAMWYIRKRLTAENALSVAVATTAVTRELADTLSFPPARAAAGILLLIFKTIQEIQDNRTECYRLARRCLSLLTDVRDAMEGRWENAPQSLLRSLTKFEQTLQNIHDDLKRFADHKWQKRLTKKNSIESAIAEYNVQLDDAARSFQITTLIDIHYAIGDRSEQISNLATETTVTVIASNVEELCESPKTSSMGSVSSDVELFSMSGTLTSDDFVVVAEPSADDLISEIAAALPAAVVVEPLPRDWINEALEEHDDRGFTRYHQSEVRTKTSRSRIKTGWWAGAHEVDVGGRQLLMLPYHSSDLASAKRWMRDVKVLQNVYHPNLPQMVGYSGTDAPTPFILLANVQTRLPQAMVLDALENRSLLACARLVISFYRDIFDSALYLQKQLDLPENKLQDYVEVRYIHEFQPGYNLILVINKNASFRIDSLDTMVMGLPPPEVDKWNSWRNYGLTHSIRDVFIKLLPNRGYARRPYDSKDATTKIEMQTKINHLAVLVKALLPDSRSFAAVTEQLDSLLGEEEEDEDEDGGLTLPLIRMQAIKQNAHDLTWDNNFVPAYMYTVGDIGYIPGGEDFNSFVVLKNAIRDNLALLDTVQEIHGTHHPDTMGRMFARQELQSFPAPGGFYGWPIMTEPGARDHVQIVYGCSLVNASAAWQILLDHGTNIAKEHGVKPEDLILVTRAGVDERFVVSDMRPRFNMSMHAPQAPFTPFVSNRMPSHGFGFPGQFGGHQPFGMDSQPSVVYLFTSPEKDQEAVLSETPVYVPLPPGSVRPEVRNRFCGLEGTYGFMNYVQLHAEDFA</sequence>
<proteinExistence type="predicted"/>
<name>A0ACC1T7C2_9APHY</name>
<organism evidence="1 2">
    <name type="scientific">Phlebia brevispora</name>
    <dbReference type="NCBI Taxonomy" id="194682"/>
    <lineage>
        <taxon>Eukaryota</taxon>
        <taxon>Fungi</taxon>
        <taxon>Dikarya</taxon>
        <taxon>Basidiomycota</taxon>
        <taxon>Agaricomycotina</taxon>
        <taxon>Agaricomycetes</taxon>
        <taxon>Polyporales</taxon>
        <taxon>Meruliaceae</taxon>
        <taxon>Phlebia</taxon>
    </lineage>
</organism>
<reference evidence="1" key="1">
    <citation type="submission" date="2022-07" db="EMBL/GenBank/DDBJ databases">
        <title>Genome Sequence of Phlebia brevispora.</title>
        <authorList>
            <person name="Buettner E."/>
        </authorList>
    </citation>
    <scope>NUCLEOTIDE SEQUENCE</scope>
    <source>
        <strain evidence="1">MPL23</strain>
    </source>
</reference>
<evidence type="ECO:0000313" key="1">
    <source>
        <dbReference type="EMBL" id="KAJ3554891.1"/>
    </source>
</evidence>
<dbReference type="EMBL" id="JANHOG010000387">
    <property type="protein sequence ID" value="KAJ3554891.1"/>
    <property type="molecule type" value="Genomic_DNA"/>
</dbReference>
<gene>
    <name evidence="1" type="ORF">NM688_g2870</name>
</gene>